<dbReference type="InParanoid" id="A0A139WDS7"/>
<gene>
    <name evidence="2" type="primary">AUGUSTUS-3.0.2_33949</name>
    <name evidence="2" type="ORF">TcasGA2_TC033949</name>
</gene>
<keyword evidence="1" id="KW-0732">Signal</keyword>
<sequence length="135" mass="15444">MRWNLILLIFGVCIFAINANDETYKKQGSSLKLNIDLLASFSLLAGLLLRGKTKGDLNFGEEEKKMSELVQPGIRDHAFRARLLDDKKLDINHLKKVMEKWSKDDINTVAKLIEKFFTGLQQVVDKVSRDQLNSH</sequence>
<evidence type="ECO:0000313" key="3">
    <source>
        <dbReference type="Proteomes" id="UP000007266"/>
    </source>
</evidence>
<feature type="signal peptide" evidence="1">
    <location>
        <begin position="1"/>
        <end position="19"/>
    </location>
</feature>
<dbReference type="AlphaFoldDB" id="A0A139WDS7"/>
<reference evidence="2 3" key="1">
    <citation type="journal article" date="2008" name="Nature">
        <title>The genome of the model beetle and pest Tribolium castaneum.</title>
        <authorList>
            <consortium name="Tribolium Genome Sequencing Consortium"/>
            <person name="Richards S."/>
            <person name="Gibbs R.A."/>
            <person name="Weinstock G.M."/>
            <person name="Brown S.J."/>
            <person name="Denell R."/>
            <person name="Beeman R.W."/>
            <person name="Gibbs R."/>
            <person name="Beeman R.W."/>
            <person name="Brown S.J."/>
            <person name="Bucher G."/>
            <person name="Friedrich M."/>
            <person name="Grimmelikhuijzen C.J."/>
            <person name="Klingler M."/>
            <person name="Lorenzen M."/>
            <person name="Richards S."/>
            <person name="Roth S."/>
            <person name="Schroder R."/>
            <person name="Tautz D."/>
            <person name="Zdobnov E.M."/>
            <person name="Muzny D."/>
            <person name="Gibbs R.A."/>
            <person name="Weinstock G.M."/>
            <person name="Attaway T."/>
            <person name="Bell S."/>
            <person name="Buhay C.J."/>
            <person name="Chandrabose M.N."/>
            <person name="Chavez D."/>
            <person name="Clerk-Blankenburg K.P."/>
            <person name="Cree A."/>
            <person name="Dao M."/>
            <person name="Davis C."/>
            <person name="Chacko J."/>
            <person name="Dinh H."/>
            <person name="Dugan-Rocha S."/>
            <person name="Fowler G."/>
            <person name="Garner T.T."/>
            <person name="Garnes J."/>
            <person name="Gnirke A."/>
            <person name="Hawes A."/>
            <person name="Hernandez J."/>
            <person name="Hines S."/>
            <person name="Holder M."/>
            <person name="Hume J."/>
            <person name="Jhangiani S.N."/>
            <person name="Joshi V."/>
            <person name="Khan Z.M."/>
            <person name="Jackson L."/>
            <person name="Kovar C."/>
            <person name="Kowis A."/>
            <person name="Lee S."/>
            <person name="Lewis L.R."/>
            <person name="Margolis J."/>
            <person name="Morgan M."/>
            <person name="Nazareth L.V."/>
            <person name="Nguyen N."/>
            <person name="Okwuonu G."/>
            <person name="Parker D."/>
            <person name="Richards S."/>
            <person name="Ruiz S.J."/>
            <person name="Santibanez J."/>
            <person name="Savard J."/>
            <person name="Scherer S.E."/>
            <person name="Schneider B."/>
            <person name="Sodergren E."/>
            <person name="Tautz D."/>
            <person name="Vattahil S."/>
            <person name="Villasana D."/>
            <person name="White C.S."/>
            <person name="Wright R."/>
            <person name="Park Y."/>
            <person name="Beeman R.W."/>
            <person name="Lord J."/>
            <person name="Oppert B."/>
            <person name="Lorenzen M."/>
            <person name="Brown S."/>
            <person name="Wang L."/>
            <person name="Savard J."/>
            <person name="Tautz D."/>
            <person name="Richards S."/>
            <person name="Weinstock G."/>
            <person name="Gibbs R.A."/>
            <person name="Liu Y."/>
            <person name="Worley K."/>
            <person name="Weinstock G."/>
            <person name="Elsik C.G."/>
            <person name="Reese J.T."/>
            <person name="Elhaik E."/>
            <person name="Landan G."/>
            <person name="Graur D."/>
            <person name="Arensburger P."/>
            <person name="Atkinson P."/>
            <person name="Beeman R.W."/>
            <person name="Beidler J."/>
            <person name="Brown S.J."/>
            <person name="Demuth J.P."/>
            <person name="Drury D.W."/>
            <person name="Du Y.Z."/>
            <person name="Fujiwara H."/>
            <person name="Lorenzen M."/>
            <person name="Maselli V."/>
            <person name="Osanai M."/>
            <person name="Park Y."/>
            <person name="Robertson H.M."/>
            <person name="Tu Z."/>
            <person name="Wang J.J."/>
            <person name="Wang S."/>
            <person name="Richards S."/>
            <person name="Song H."/>
            <person name="Zhang L."/>
            <person name="Sodergren E."/>
            <person name="Werner D."/>
            <person name="Stanke M."/>
            <person name="Morgenstern B."/>
            <person name="Solovyev V."/>
            <person name="Kosarev P."/>
            <person name="Brown G."/>
            <person name="Chen H.C."/>
            <person name="Ermolaeva O."/>
            <person name="Hlavina W."/>
            <person name="Kapustin Y."/>
            <person name="Kiryutin B."/>
            <person name="Kitts P."/>
            <person name="Maglott D."/>
            <person name="Pruitt K."/>
            <person name="Sapojnikov V."/>
            <person name="Souvorov A."/>
            <person name="Mackey A.J."/>
            <person name="Waterhouse R.M."/>
            <person name="Wyder S."/>
            <person name="Zdobnov E.M."/>
            <person name="Zdobnov E.M."/>
            <person name="Wyder S."/>
            <person name="Kriventseva E.V."/>
            <person name="Kadowaki T."/>
            <person name="Bork P."/>
            <person name="Aranda M."/>
            <person name="Bao R."/>
            <person name="Beermann A."/>
            <person name="Berns N."/>
            <person name="Bolognesi R."/>
            <person name="Bonneton F."/>
            <person name="Bopp D."/>
            <person name="Brown S.J."/>
            <person name="Bucher G."/>
            <person name="Butts T."/>
            <person name="Chaumot A."/>
            <person name="Denell R.E."/>
            <person name="Ferrier D.E."/>
            <person name="Friedrich M."/>
            <person name="Gordon C.M."/>
            <person name="Jindra M."/>
            <person name="Klingler M."/>
            <person name="Lan Q."/>
            <person name="Lattorff H.M."/>
            <person name="Laudet V."/>
            <person name="von Levetsow C."/>
            <person name="Liu Z."/>
            <person name="Lutz R."/>
            <person name="Lynch J.A."/>
            <person name="da Fonseca R.N."/>
            <person name="Posnien N."/>
            <person name="Reuter R."/>
            <person name="Roth S."/>
            <person name="Savard J."/>
            <person name="Schinko J.B."/>
            <person name="Schmitt C."/>
            <person name="Schoppmeier M."/>
            <person name="Schroder R."/>
            <person name="Shippy T.D."/>
            <person name="Simonnet F."/>
            <person name="Marques-Souza H."/>
            <person name="Tautz D."/>
            <person name="Tomoyasu Y."/>
            <person name="Trauner J."/>
            <person name="Van der Zee M."/>
            <person name="Vervoort M."/>
            <person name="Wittkopp N."/>
            <person name="Wimmer E.A."/>
            <person name="Yang X."/>
            <person name="Jones A.K."/>
            <person name="Sattelle D.B."/>
            <person name="Ebert P.R."/>
            <person name="Nelson D."/>
            <person name="Scott J.G."/>
            <person name="Beeman R.W."/>
            <person name="Muthukrishnan S."/>
            <person name="Kramer K.J."/>
            <person name="Arakane Y."/>
            <person name="Beeman R.W."/>
            <person name="Zhu Q."/>
            <person name="Hogenkamp D."/>
            <person name="Dixit R."/>
            <person name="Oppert B."/>
            <person name="Jiang H."/>
            <person name="Zou Z."/>
            <person name="Marshall J."/>
            <person name="Elpidina E."/>
            <person name="Vinokurov K."/>
            <person name="Oppert C."/>
            <person name="Zou Z."/>
            <person name="Evans J."/>
            <person name="Lu Z."/>
            <person name="Zhao P."/>
            <person name="Sumathipala N."/>
            <person name="Altincicek B."/>
            <person name="Vilcinskas A."/>
            <person name="Williams M."/>
            <person name="Hultmark D."/>
            <person name="Hetru C."/>
            <person name="Jiang H."/>
            <person name="Grimmelikhuijzen C.J."/>
            <person name="Hauser F."/>
            <person name="Cazzamali G."/>
            <person name="Williamson M."/>
            <person name="Park Y."/>
            <person name="Li B."/>
            <person name="Tanaka Y."/>
            <person name="Predel R."/>
            <person name="Neupert S."/>
            <person name="Schachtner J."/>
            <person name="Verleyen P."/>
            <person name="Raible F."/>
            <person name="Bork P."/>
            <person name="Friedrich M."/>
            <person name="Walden K.K."/>
            <person name="Robertson H.M."/>
            <person name="Angeli S."/>
            <person name="Foret S."/>
            <person name="Bucher G."/>
            <person name="Schuetz S."/>
            <person name="Maleszka R."/>
            <person name="Wimmer E.A."/>
            <person name="Beeman R.W."/>
            <person name="Lorenzen M."/>
            <person name="Tomoyasu Y."/>
            <person name="Miller S.C."/>
            <person name="Grossmann D."/>
            <person name="Bucher G."/>
        </authorList>
    </citation>
    <scope>NUCLEOTIDE SEQUENCE [LARGE SCALE GENOMIC DNA]</scope>
    <source>
        <strain evidence="2 3">Georgia GA2</strain>
    </source>
</reference>
<accession>A0A139WDS7</accession>
<dbReference type="EMBL" id="KQ971357">
    <property type="protein sequence ID" value="KYB26064.1"/>
    <property type="molecule type" value="Genomic_DNA"/>
</dbReference>
<organism evidence="2 3">
    <name type="scientific">Tribolium castaneum</name>
    <name type="common">Red flour beetle</name>
    <dbReference type="NCBI Taxonomy" id="7070"/>
    <lineage>
        <taxon>Eukaryota</taxon>
        <taxon>Metazoa</taxon>
        <taxon>Ecdysozoa</taxon>
        <taxon>Arthropoda</taxon>
        <taxon>Hexapoda</taxon>
        <taxon>Insecta</taxon>
        <taxon>Pterygota</taxon>
        <taxon>Neoptera</taxon>
        <taxon>Endopterygota</taxon>
        <taxon>Coleoptera</taxon>
        <taxon>Polyphaga</taxon>
        <taxon>Cucujiformia</taxon>
        <taxon>Tenebrionidae</taxon>
        <taxon>Tenebrionidae incertae sedis</taxon>
        <taxon>Tribolium</taxon>
    </lineage>
</organism>
<proteinExistence type="predicted"/>
<dbReference type="Proteomes" id="UP000007266">
    <property type="component" value="Linkage group 8"/>
</dbReference>
<name>A0A139WDS7_TRICA</name>
<evidence type="ECO:0000313" key="2">
    <source>
        <dbReference type="EMBL" id="KYB26064.1"/>
    </source>
</evidence>
<protein>
    <submittedName>
        <fullName evidence="2">Uncharacterized protein</fullName>
    </submittedName>
</protein>
<reference evidence="2 3" key="2">
    <citation type="journal article" date="2010" name="Nucleic Acids Res.">
        <title>BeetleBase in 2010: revisions to provide comprehensive genomic information for Tribolium castaneum.</title>
        <authorList>
            <person name="Kim H.S."/>
            <person name="Murphy T."/>
            <person name="Xia J."/>
            <person name="Caragea D."/>
            <person name="Park Y."/>
            <person name="Beeman R.W."/>
            <person name="Lorenzen M.D."/>
            <person name="Butcher S."/>
            <person name="Manak J.R."/>
            <person name="Brown S.J."/>
        </authorList>
    </citation>
    <scope>GENOME REANNOTATION</scope>
    <source>
        <strain evidence="2 3">Georgia GA2</strain>
    </source>
</reference>
<evidence type="ECO:0000256" key="1">
    <source>
        <dbReference type="SAM" id="SignalP"/>
    </source>
</evidence>
<feature type="chain" id="PRO_5007299741" evidence="1">
    <location>
        <begin position="20"/>
        <end position="135"/>
    </location>
</feature>
<keyword evidence="3" id="KW-1185">Reference proteome</keyword>